<evidence type="ECO:0000256" key="2">
    <source>
        <dbReference type="ARBA" id="ARBA00022692"/>
    </source>
</evidence>
<dbReference type="Proteomes" id="UP000654370">
    <property type="component" value="Unassembled WGS sequence"/>
</dbReference>
<evidence type="ECO:0000313" key="10">
    <source>
        <dbReference type="Proteomes" id="UP000654370"/>
    </source>
</evidence>
<organism evidence="9 10">
    <name type="scientific">Mortierella isabellina</name>
    <name type="common">Filamentous fungus</name>
    <name type="synonym">Umbelopsis isabellina</name>
    <dbReference type="NCBI Taxonomy" id="91625"/>
    <lineage>
        <taxon>Eukaryota</taxon>
        <taxon>Fungi</taxon>
        <taxon>Fungi incertae sedis</taxon>
        <taxon>Mucoromycota</taxon>
        <taxon>Mucoromycotina</taxon>
        <taxon>Umbelopsidomycetes</taxon>
        <taxon>Umbelopsidales</taxon>
        <taxon>Umbelopsidaceae</taxon>
        <taxon>Umbelopsis</taxon>
    </lineage>
</organism>
<gene>
    <name evidence="9" type="ORF">INT43_004775</name>
</gene>
<keyword evidence="2 8" id="KW-0812">Transmembrane</keyword>
<evidence type="ECO:0000256" key="4">
    <source>
        <dbReference type="ARBA" id="ARBA00022989"/>
    </source>
</evidence>
<dbReference type="GO" id="GO:0015020">
    <property type="term" value="F:glucuronosyltransferase activity"/>
    <property type="evidence" value="ECO:0007669"/>
    <property type="project" value="TreeGrafter"/>
</dbReference>
<dbReference type="GO" id="GO:0035269">
    <property type="term" value="P:protein O-linked glycosylation via mannose"/>
    <property type="evidence" value="ECO:0007669"/>
    <property type="project" value="TreeGrafter"/>
</dbReference>
<comment type="subcellular location">
    <subcellularLocation>
        <location evidence="1">Membrane</location>
        <topology evidence="1">Single-pass type II membrane protein</topology>
    </subcellularLocation>
</comment>
<dbReference type="EMBL" id="JAEPQZ010000017">
    <property type="protein sequence ID" value="KAG2172234.1"/>
    <property type="molecule type" value="Genomic_DNA"/>
</dbReference>
<evidence type="ECO:0000256" key="6">
    <source>
        <dbReference type="ARBA" id="ARBA00023180"/>
    </source>
</evidence>
<accession>A0A8H7PEL3</accession>
<dbReference type="GO" id="GO:0016020">
    <property type="term" value="C:membrane"/>
    <property type="evidence" value="ECO:0007669"/>
    <property type="project" value="UniProtKB-SubCell"/>
</dbReference>
<protein>
    <recommendedName>
        <fullName evidence="11">Glycosyltransferase family 49 protein</fullName>
    </recommendedName>
</protein>
<evidence type="ECO:0000256" key="8">
    <source>
        <dbReference type="SAM" id="Phobius"/>
    </source>
</evidence>
<evidence type="ECO:0000256" key="1">
    <source>
        <dbReference type="ARBA" id="ARBA00004606"/>
    </source>
</evidence>
<dbReference type="GO" id="GO:0042285">
    <property type="term" value="F:xylosyltransferase activity"/>
    <property type="evidence" value="ECO:0007669"/>
    <property type="project" value="TreeGrafter"/>
</dbReference>
<dbReference type="PANTHER" id="PTHR12270">
    <property type="entry name" value="GLYCOSYLTRANSFERASE-RELATED"/>
    <property type="match status" value="1"/>
</dbReference>
<keyword evidence="3" id="KW-0735">Signal-anchor</keyword>
<feature type="transmembrane region" description="Helical" evidence="8">
    <location>
        <begin position="95"/>
        <end position="115"/>
    </location>
</feature>
<proteinExistence type="predicted"/>
<dbReference type="PANTHER" id="PTHR12270:SF25">
    <property type="entry name" value="GLYCOSYLTRANSFERASE-LIKE PROTEIN LARGE"/>
    <property type="match status" value="1"/>
</dbReference>
<name>A0A8H7PEL3_MORIS</name>
<keyword evidence="6" id="KW-0325">Glycoprotein</keyword>
<reference evidence="9" key="1">
    <citation type="submission" date="2020-12" db="EMBL/GenBank/DDBJ databases">
        <title>Metabolic potential, ecology and presence of endohyphal bacteria is reflected in genomic diversity of Mucoromycotina.</title>
        <authorList>
            <person name="Muszewska A."/>
            <person name="Okrasinska A."/>
            <person name="Steczkiewicz K."/>
            <person name="Drgas O."/>
            <person name="Orlowska M."/>
            <person name="Perlinska-Lenart U."/>
            <person name="Aleksandrzak-Piekarczyk T."/>
            <person name="Szatraj K."/>
            <person name="Zielenkiewicz U."/>
            <person name="Pilsyk S."/>
            <person name="Malc E."/>
            <person name="Mieczkowski P."/>
            <person name="Kruszewska J.S."/>
            <person name="Biernat P."/>
            <person name="Pawlowska J."/>
        </authorList>
    </citation>
    <scope>NUCLEOTIDE SEQUENCE</scope>
    <source>
        <strain evidence="9">WA0000067209</strain>
    </source>
</reference>
<comment type="caution">
    <text evidence="9">The sequence shown here is derived from an EMBL/GenBank/DDBJ whole genome shotgun (WGS) entry which is preliminary data.</text>
</comment>
<keyword evidence="10" id="KW-1185">Reference proteome</keyword>
<dbReference type="Pfam" id="PF13896">
    <property type="entry name" value="Glyco_transf_49"/>
    <property type="match status" value="2"/>
</dbReference>
<dbReference type="OrthoDB" id="3056235at2759"/>
<sequence>MSEKRLSGSRPSPSKGSLPHRRASLSLNTTALGVSTATTQSPKLGQVESLISPRRSRDQQKTWFQRSFDHSSSLLHDKPTHAAHHRLPRIFKQRWIQFFVLVYATFSVLLTFAHLCHWTFADNTVPEPVVEMVDWEPKRTYRSNDPASVIDDMTMSLRFSKAFSKALPGTVEYTQPYWRRAAVLPAPNDITLTTWVTSNNYEQLIQIADMWKGPMSITLHIEGNSPKTSPETVDLLDSIQTALSQEPSIVQYADIHLLLTPPSYSGALALSRNSDRNYARLFARTEFICYLPLELIPATNFRETLERNFDSFAPRLRAGDVFVVPTFAYSATESVREDHTWEAAAEDDNEDTGVEEDGEGEQHMTLVHEETIIPRTKQRLLHLVETGSMSLEDRHWPLGSGPTNFDKWRRADNLFAVEEYEVHYEPVIIESRIVQPWCSERFADNGAACLYATYLTGANFWVLPDDFVVRVKEQQQTILSSTETVIQNRLYAKFVWETCVHHARMLDAEGLWNTEKSRHAKASCSRVINSWGKGLVGE</sequence>
<evidence type="ECO:0000256" key="3">
    <source>
        <dbReference type="ARBA" id="ARBA00022968"/>
    </source>
</evidence>
<evidence type="ECO:0008006" key="11">
    <source>
        <dbReference type="Google" id="ProtNLM"/>
    </source>
</evidence>
<evidence type="ECO:0000256" key="7">
    <source>
        <dbReference type="SAM" id="MobiDB-lite"/>
    </source>
</evidence>
<dbReference type="InterPro" id="IPR051292">
    <property type="entry name" value="Xyl/GlcA_transferase"/>
</dbReference>
<keyword evidence="4 8" id="KW-1133">Transmembrane helix</keyword>
<feature type="region of interest" description="Disordered" evidence="7">
    <location>
        <begin position="1"/>
        <end position="22"/>
    </location>
</feature>
<keyword evidence="5 8" id="KW-0472">Membrane</keyword>
<evidence type="ECO:0000256" key="5">
    <source>
        <dbReference type="ARBA" id="ARBA00023136"/>
    </source>
</evidence>
<evidence type="ECO:0000313" key="9">
    <source>
        <dbReference type="EMBL" id="KAG2172234.1"/>
    </source>
</evidence>
<dbReference type="AlphaFoldDB" id="A0A8H7PEL3"/>